<dbReference type="GeneID" id="95582705"/>
<dbReference type="RefSeq" id="WP_316690037.1">
    <property type="nucleotide sequence ID" value="NZ_CP103837.1"/>
</dbReference>
<dbReference type="EMBL" id="CP103840">
    <property type="protein sequence ID" value="WOB26884.1"/>
    <property type="molecule type" value="Genomic_DNA"/>
</dbReference>
<organism evidence="2 3">
    <name type="scientific">Xanthomonas dyei</name>
    <dbReference type="NCBI Taxonomy" id="743699"/>
    <lineage>
        <taxon>Bacteria</taxon>
        <taxon>Pseudomonadati</taxon>
        <taxon>Pseudomonadota</taxon>
        <taxon>Gammaproteobacteria</taxon>
        <taxon>Lysobacterales</taxon>
        <taxon>Lysobacteraceae</taxon>
        <taxon>Xanthomonas</taxon>
    </lineage>
</organism>
<keyword evidence="3" id="KW-1185">Reference proteome</keyword>
<feature type="region of interest" description="Disordered" evidence="1">
    <location>
        <begin position="50"/>
        <end position="87"/>
    </location>
</feature>
<reference evidence="2 3" key="1">
    <citation type="submission" date="2022-08" db="EMBL/GenBank/DDBJ databases">
        <title>Whole genome sequencing-based tracing of a 2022 introduction and outbreak of Xanthomonas hortorum pv. pelargonii.</title>
        <authorList>
            <person name="Iruegas-Bocardo F."/>
            <person name="Weisberg A.K."/>
            <person name="Riutta E.R."/>
            <person name="Kilday K."/>
            <person name="Bonkowski J.C."/>
            <person name="Creswell T."/>
            <person name="Daughtrey M.L."/>
            <person name="Rane K."/>
            <person name="Grunwald N.J."/>
            <person name="Chang J.H."/>
            <person name="Putnam M.L."/>
        </authorList>
    </citation>
    <scope>NUCLEOTIDE SEQUENCE [LARGE SCALE GENOMIC DNA]</scope>
    <source>
        <strain evidence="2 3">22-325</strain>
    </source>
</reference>
<evidence type="ECO:0000313" key="2">
    <source>
        <dbReference type="EMBL" id="WOB26884.1"/>
    </source>
</evidence>
<sequence length="135" mass="13887">MTTKYSAAKAIAAKGGDVTIKGNEGLGIPDQKVGGAALVGRMQSIKVIASESASPDSEPGYTVVGGVPATADGSPSNGPMRFWSDGSGTDVGQTFGHEILHTIYSGASLPNRGWANPNFQLQHQAPFDQASNDIK</sequence>
<accession>A0ABZ0DFH9</accession>
<evidence type="ECO:0000313" key="3">
    <source>
        <dbReference type="Proteomes" id="UP001304534"/>
    </source>
</evidence>
<dbReference type="Proteomes" id="UP001304534">
    <property type="component" value="Chromosome"/>
</dbReference>
<name>A0ABZ0DFH9_9XANT</name>
<evidence type="ECO:0000256" key="1">
    <source>
        <dbReference type="SAM" id="MobiDB-lite"/>
    </source>
</evidence>
<gene>
    <name evidence="2" type="ORF">NYR99_02505</name>
</gene>
<protein>
    <submittedName>
        <fullName evidence="2">Uncharacterized protein</fullName>
    </submittedName>
</protein>
<proteinExistence type="predicted"/>